<keyword evidence="2" id="KW-1185">Reference proteome</keyword>
<name>A0ACC0K5Z2_CHOFU</name>
<accession>A0ACC0K5Z2</accession>
<reference evidence="1 2" key="1">
    <citation type="journal article" date="2022" name="Genome Biol. Evol.">
        <title>The Spruce Budworm Genome: Reconstructing the Evolutionary History of Antifreeze Proteins.</title>
        <authorList>
            <person name="Beliveau C."/>
            <person name="Gagne P."/>
            <person name="Picq S."/>
            <person name="Vernygora O."/>
            <person name="Keeling C.I."/>
            <person name="Pinkney K."/>
            <person name="Doucet D."/>
            <person name="Wen F."/>
            <person name="Johnston J.S."/>
            <person name="Maaroufi H."/>
            <person name="Boyle B."/>
            <person name="Laroche J."/>
            <person name="Dewar K."/>
            <person name="Juretic N."/>
            <person name="Blackburn G."/>
            <person name="Nisole A."/>
            <person name="Brunet B."/>
            <person name="Brandao M."/>
            <person name="Lumley L."/>
            <person name="Duan J."/>
            <person name="Quan G."/>
            <person name="Lucarotti C.J."/>
            <person name="Roe A.D."/>
            <person name="Sperling F.A.H."/>
            <person name="Levesque R.C."/>
            <person name="Cusson M."/>
        </authorList>
    </citation>
    <scope>NUCLEOTIDE SEQUENCE [LARGE SCALE GENOMIC DNA]</scope>
    <source>
        <strain evidence="1">Glfc:IPQL:Cfum</strain>
    </source>
</reference>
<proteinExistence type="predicted"/>
<organism evidence="1 2">
    <name type="scientific">Choristoneura fumiferana</name>
    <name type="common">Spruce budworm moth</name>
    <name type="synonym">Archips fumiferana</name>
    <dbReference type="NCBI Taxonomy" id="7141"/>
    <lineage>
        <taxon>Eukaryota</taxon>
        <taxon>Metazoa</taxon>
        <taxon>Ecdysozoa</taxon>
        <taxon>Arthropoda</taxon>
        <taxon>Hexapoda</taxon>
        <taxon>Insecta</taxon>
        <taxon>Pterygota</taxon>
        <taxon>Neoptera</taxon>
        <taxon>Endopterygota</taxon>
        <taxon>Lepidoptera</taxon>
        <taxon>Glossata</taxon>
        <taxon>Ditrysia</taxon>
        <taxon>Tortricoidea</taxon>
        <taxon>Tortricidae</taxon>
        <taxon>Tortricinae</taxon>
        <taxon>Choristoneura</taxon>
    </lineage>
</organism>
<evidence type="ECO:0000313" key="1">
    <source>
        <dbReference type="EMBL" id="KAI8431804.1"/>
    </source>
</evidence>
<dbReference type="EMBL" id="CM046130">
    <property type="protein sequence ID" value="KAI8431804.1"/>
    <property type="molecule type" value="Genomic_DNA"/>
</dbReference>
<protein>
    <submittedName>
        <fullName evidence="1">Uncharacterized protein</fullName>
    </submittedName>
</protein>
<evidence type="ECO:0000313" key="2">
    <source>
        <dbReference type="Proteomes" id="UP001064048"/>
    </source>
</evidence>
<sequence length="52" mass="5925">MYHDSTDTRVVSDTELAQLVDHSLSISDLNDDGYLTYAEYARNTRVFKGEPD</sequence>
<dbReference type="Proteomes" id="UP001064048">
    <property type="component" value="Chromosome 30"/>
</dbReference>
<gene>
    <name evidence="1" type="ORF">MSG28_016220</name>
</gene>
<comment type="caution">
    <text evidence="1">The sequence shown here is derived from an EMBL/GenBank/DDBJ whole genome shotgun (WGS) entry which is preliminary data.</text>
</comment>